<dbReference type="OrthoDB" id="7537251at2759"/>
<dbReference type="PANTHER" id="PTHR46060">
    <property type="entry name" value="MARINER MOS1 TRANSPOSASE-LIKE PROTEIN"/>
    <property type="match status" value="1"/>
</dbReference>
<sequence>MCAPPAARDTKNNFWRNAFQSVGQSVDMIIKTNEISHAVSSARQTAKLQTNSSTNSVMNDIVADTIRCTCVVNGFASISSFLESCFRSSLRDGFLQISTKSSYPISSRRKRECFKNLSHYERGVWRAVSSGTIFRWCQRYEAGHLNVKDLPRPGQAHVVTNSATISAVDKLIRQNSRITTREIAVELSLSKGTVHHIIHKKLGYGKVCAQWVPKHLSENQKTARWKLVSTLKPPTLFLRPGISVSMSMAIIYSCSVPHEL</sequence>
<gene>
    <name evidence="1" type="ORF">AVEN_139727_1</name>
</gene>
<accession>A0A4Y2IKG5</accession>
<comment type="caution">
    <text evidence="1">The sequence shown here is derived from an EMBL/GenBank/DDBJ whole genome shotgun (WGS) entry which is preliminary data.</text>
</comment>
<evidence type="ECO:0000313" key="2">
    <source>
        <dbReference type="Proteomes" id="UP000499080"/>
    </source>
</evidence>
<evidence type="ECO:0000313" key="1">
    <source>
        <dbReference type="EMBL" id="GBM78311.1"/>
    </source>
</evidence>
<dbReference type="InterPro" id="IPR052709">
    <property type="entry name" value="Transposase-MT_Hybrid"/>
</dbReference>
<name>A0A4Y2IKG5_ARAVE</name>
<dbReference type="AlphaFoldDB" id="A0A4Y2IKG5"/>
<protein>
    <submittedName>
        <fullName evidence="1">Uncharacterized protein</fullName>
    </submittedName>
</protein>
<dbReference type="Proteomes" id="UP000499080">
    <property type="component" value="Unassembled WGS sequence"/>
</dbReference>
<dbReference type="Pfam" id="PF13412">
    <property type="entry name" value="HTH_24"/>
    <property type="match status" value="1"/>
</dbReference>
<dbReference type="PANTHER" id="PTHR46060:SF1">
    <property type="entry name" value="MARINER MOS1 TRANSPOSASE-LIKE PROTEIN"/>
    <property type="match status" value="1"/>
</dbReference>
<keyword evidence="2" id="KW-1185">Reference proteome</keyword>
<dbReference type="EMBL" id="BGPR01002745">
    <property type="protein sequence ID" value="GBM78311.1"/>
    <property type="molecule type" value="Genomic_DNA"/>
</dbReference>
<reference evidence="1 2" key="1">
    <citation type="journal article" date="2019" name="Sci. Rep.">
        <title>Orb-weaving spider Araneus ventricosus genome elucidates the spidroin gene catalogue.</title>
        <authorList>
            <person name="Kono N."/>
            <person name="Nakamura H."/>
            <person name="Ohtoshi R."/>
            <person name="Moran D.A.P."/>
            <person name="Shinohara A."/>
            <person name="Yoshida Y."/>
            <person name="Fujiwara M."/>
            <person name="Mori M."/>
            <person name="Tomita M."/>
            <person name="Arakawa K."/>
        </authorList>
    </citation>
    <scope>NUCLEOTIDE SEQUENCE [LARGE SCALE GENOMIC DNA]</scope>
</reference>
<organism evidence="1 2">
    <name type="scientific">Araneus ventricosus</name>
    <name type="common">Orbweaver spider</name>
    <name type="synonym">Epeira ventricosa</name>
    <dbReference type="NCBI Taxonomy" id="182803"/>
    <lineage>
        <taxon>Eukaryota</taxon>
        <taxon>Metazoa</taxon>
        <taxon>Ecdysozoa</taxon>
        <taxon>Arthropoda</taxon>
        <taxon>Chelicerata</taxon>
        <taxon>Arachnida</taxon>
        <taxon>Araneae</taxon>
        <taxon>Araneomorphae</taxon>
        <taxon>Entelegynae</taxon>
        <taxon>Araneoidea</taxon>
        <taxon>Araneidae</taxon>
        <taxon>Araneus</taxon>
    </lineage>
</organism>
<proteinExistence type="predicted"/>